<evidence type="ECO:0000256" key="4">
    <source>
        <dbReference type="SAM" id="SignalP"/>
    </source>
</evidence>
<dbReference type="EMBL" id="CM007890">
    <property type="protein sequence ID" value="OTG37628.1"/>
    <property type="molecule type" value="Genomic_DNA"/>
</dbReference>
<dbReference type="InterPro" id="IPR039271">
    <property type="entry name" value="Kiwellin-like"/>
</dbReference>
<dbReference type="PANTHER" id="PTHR33191:SF77">
    <property type="entry name" value="RIPENING-RELATED PROTEIN 1"/>
    <property type="match status" value="1"/>
</dbReference>
<evidence type="ECO:0000313" key="7">
    <source>
        <dbReference type="Proteomes" id="UP000215914"/>
    </source>
</evidence>
<reference evidence="5 7" key="1">
    <citation type="journal article" date="2017" name="Nature">
        <title>The sunflower genome provides insights into oil metabolism, flowering and Asterid evolution.</title>
        <authorList>
            <person name="Badouin H."/>
            <person name="Gouzy J."/>
            <person name="Grassa C.J."/>
            <person name="Murat F."/>
            <person name="Staton S.E."/>
            <person name="Cottret L."/>
            <person name="Lelandais-Briere C."/>
            <person name="Owens G.L."/>
            <person name="Carrere S."/>
            <person name="Mayjonade B."/>
            <person name="Legrand L."/>
            <person name="Gill N."/>
            <person name="Kane N.C."/>
            <person name="Bowers J.E."/>
            <person name="Hubner S."/>
            <person name="Bellec A."/>
            <person name="Berard A."/>
            <person name="Berges H."/>
            <person name="Blanchet N."/>
            <person name="Boniface M.C."/>
            <person name="Brunel D."/>
            <person name="Catrice O."/>
            <person name="Chaidir N."/>
            <person name="Claudel C."/>
            <person name="Donnadieu C."/>
            <person name="Faraut T."/>
            <person name="Fievet G."/>
            <person name="Helmstetter N."/>
            <person name="King M."/>
            <person name="Knapp S.J."/>
            <person name="Lai Z."/>
            <person name="Le Paslier M.C."/>
            <person name="Lippi Y."/>
            <person name="Lorenzon L."/>
            <person name="Mandel J.R."/>
            <person name="Marage G."/>
            <person name="Marchand G."/>
            <person name="Marquand E."/>
            <person name="Bret-Mestries E."/>
            <person name="Morien E."/>
            <person name="Nambeesan S."/>
            <person name="Nguyen T."/>
            <person name="Pegot-Espagnet P."/>
            <person name="Pouilly N."/>
            <person name="Raftis F."/>
            <person name="Sallet E."/>
            <person name="Schiex T."/>
            <person name="Thomas J."/>
            <person name="Vandecasteele C."/>
            <person name="Vares D."/>
            <person name="Vear F."/>
            <person name="Vautrin S."/>
            <person name="Crespi M."/>
            <person name="Mangin B."/>
            <person name="Burke J.M."/>
            <person name="Salse J."/>
            <person name="Munos S."/>
            <person name="Vincourt P."/>
            <person name="Rieseberg L.H."/>
            <person name="Langlade N.B."/>
        </authorList>
    </citation>
    <scope>NUCLEOTIDE SEQUENCE [LARGE SCALE GENOMIC DNA]</scope>
    <source>
        <strain evidence="7">cv. SF193</strain>
        <tissue evidence="5">Leaves</tissue>
    </source>
</reference>
<feature type="chain" id="PRO_5013146226" evidence="4">
    <location>
        <begin position="27"/>
        <end position="87"/>
    </location>
</feature>
<dbReference type="Pfam" id="PF24300">
    <property type="entry name" value="KWL1"/>
    <property type="match status" value="1"/>
</dbReference>
<dbReference type="Proteomes" id="UP000215914">
    <property type="component" value="Chromosome 1"/>
</dbReference>
<proteinExistence type="predicted"/>
<keyword evidence="3 4" id="KW-0732">Signal</keyword>
<name>A0A251VPZ3_HELAN</name>
<evidence type="ECO:0000256" key="3">
    <source>
        <dbReference type="ARBA" id="ARBA00022729"/>
    </source>
</evidence>
<evidence type="ECO:0000256" key="1">
    <source>
        <dbReference type="ARBA" id="ARBA00004613"/>
    </source>
</evidence>
<sequence length="87" mass="9272">MKIFSICAFLVALLVLVVACSPHADAQTCQPSGHLTGRKPPEGRCNTKNDSECCVQGKPYPTYTCSPPVSGRTKAKLTLNSFQEGGD</sequence>
<dbReference type="GO" id="GO:0005576">
    <property type="term" value="C:extracellular region"/>
    <property type="evidence" value="ECO:0007669"/>
    <property type="project" value="UniProtKB-SubCell"/>
</dbReference>
<dbReference type="Gramene" id="mRNA:HanXRQr2_Chr01g0024861">
    <property type="protein sequence ID" value="CDS:HanXRQr2_Chr01g0024861.1"/>
    <property type="gene ID" value="HanXRQr2_Chr01g0024861"/>
</dbReference>
<keyword evidence="7" id="KW-1185">Reference proteome</keyword>
<organism evidence="6 7">
    <name type="scientific">Helianthus annuus</name>
    <name type="common">Common sunflower</name>
    <dbReference type="NCBI Taxonomy" id="4232"/>
    <lineage>
        <taxon>Eukaryota</taxon>
        <taxon>Viridiplantae</taxon>
        <taxon>Streptophyta</taxon>
        <taxon>Embryophyta</taxon>
        <taxon>Tracheophyta</taxon>
        <taxon>Spermatophyta</taxon>
        <taxon>Magnoliopsida</taxon>
        <taxon>eudicotyledons</taxon>
        <taxon>Gunneridae</taxon>
        <taxon>Pentapetalae</taxon>
        <taxon>asterids</taxon>
        <taxon>campanulids</taxon>
        <taxon>Asterales</taxon>
        <taxon>Asteraceae</taxon>
        <taxon>Asteroideae</taxon>
        <taxon>Heliantheae alliance</taxon>
        <taxon>Heliantheae</taxon>
        <taxon>Helianthus</taxon>
    </lineage>
</organism>
<comment type="subcellular location">
    <subcellularLocation>
        <location evidence="1">Secreted</location>
    </subcellularLocation>
</comment>
<dbReference type="PANTHER" id="PTHR33191">
    <property type="entry name" value="RIPENING-RELATED PROTEIN 2-RELATED"/>
    <property type="match status" value="1"/>
</dbReference>
<evidence type="ECO:0000256" key="2">
    <source>
        <dbReference type="ARBA" id="ARBA00022525"/>
    </source>
</evidence>
<dbReference type="InParanoid" id="A0A251VPZ3"/>
<keyword evidence="2" id="KW-0964">Secreted</keyword>
<dbReference type="AlphaFoldDB" id="A0A251VPZ3"/>
<protein>
    <submittedName>
        <fullName evidence="5">Kiwellin</fullName>
    </submittedName>
</protein>
<evidence type="ECO:0000313" key="5">
    <source>
        <dbReference type="EMBL" id="KAF5822302.1"/>
    </source>
</evidence>
<feature type="signal peptide" evidence="4">
    <location>
        <begin position="1"/>
        <end position="26"/>
    </location>
</feature>
<accession>A0A251VPZ3</accession>
<dbReference type="EMBL" id="MNCJ02000316">
    <property type="protein sequence ID" value="KAF5822302.1"/>
    <property type="molecule type" value="Genomic_DNA"/>
</dbReference>
<reference evidence="5" key="3">
    <citation type="submission" date="2020-06" db="EMBL/GenBank/DDBJ databases">
        <title>Helianthus annuus Genome sequencing and assembly Release 2.</title>
        <authorList>
            <person name="Gouzy J."/>
            <person name="Langlade N."/>
            <person name="Munos S."/>
        </authorList>
    </citation>
    <scope>NUCLEOTIDE SEQUENCE</scope>
    <source>
        <tissue evidence="5">Leaves</tissue>
    </source>
</reference>
<evidence type="ECO:0000313" key="6">
    <source>
        <dbReference type="EMBL" id="OTG37628.1"/>
    </source>
</evidence>
<gene>
    <name evidence="6" type="ORF">HannXRQ_Chr01g0020871</name>
    <name evidence="5" type="ORF">HanXRQr2_Chr01g0024861</name>
</gene>
<reference evidence="6" key="2">
    <citation type="submission" date="2017-02" db="EMBL/GenBank/DDBJ databases">
        <title>Sunflower complete genome.</title>
        <authorList>
            <person name="Langlade N."/>
            <person name="Munos S."/>
        </authorList>
    </citation>
    <scope>NUCLEOTIDE SEQUENCE [LARGE SCALE GENOMIC DNA]</scope>
    <source>
        <tissue evidence="6">Leaves</tissue>
    </source>
</reference>
<dbReference type="PROSITE" id="PS51257">
    <property type="entry name" value="PROKAR_LIPOPROTEIN"/>
    <property type="match status" value="1"/>
</dbReference>